<keyword evidence="2" id="KW-1133">Transmembrane helix</keyword>
<dbReference type="InterPro" id="IPR038507">
    <property type="entry name" value="YcnI-like_sf"/>
</dbReference>
<keyword evidence="3" id="KW-0732">Signal</keyword>
<feature type="transmembrane region" description="Helical" evidence="2">
    <location>
        <begin position="191"/>
        <end position="212"/>
    </location>
</feature>
<feature type="chain" id="PRO_5045458264" evidence="3">
    <location>
        <begin position="25"/>
        <end position="216"/>
    </location>
</feature>
<evidence type="ECO:0000259" key="4">
    <source>
        <dbReference type="Pfam" id="PF07987"/>
    </source>
</evidence>
<feature type="compositionally biased region" description="Basic and acidic residues" evidence="1">
    <location>
        <begin position="160"/>
        <end position="169"/>
    </location>
</feature>
<comment type="caution">
    <text evidence="5">The sequence shown here is derived from an EMBL/GenBank/DDBJ whole genome shotgun (WGS) entry which is preliminary data.</text>
</comment>
<accession>A0ABW4LI81</accession>
<evidence type="ECO:0000256" key="2">
    <source>
        <dbReference type="SAM" id="Phobius"/>
    </source>
</evidence>
<keyword evidence="2" id="KW-0472">Membrane</keyword>
<reference evidence="6" key="1">
    <citation type="journal article" date="2019" name="Int. J. Syst. Evol. Microbiol.">
        <title>The Global Catalogue of Microorganisms (GCM) 10K type strain sequencing project: providing services to taxonomists for standard genome sequencing and annotation.</title>
        <authorList>
            <consortium name="The Broad Institute Genomics Platform"/>
            <consortium name="The Broad Institute Genome Sequencing Center for Infectious Disease"/>
            <person name="Wu L."/>
            <person name="Ma J."/>
        </authorList>
    </citation>
    <scope>NUCLEOTIDE SEQUENCE [LARGE SCALE GENOMIC DNA]</scope>
    <source>
        <strain evidence="6">CGMCC 1.12471</strain>
    </source>
</reference>
<protein>
    <submittedName>
        <fullName evidence="5">YcnI family protein</fullName>
    </submittedName>
</protein>
<proteinExistence type="predicted"/>
<gene>
    <name evidence="5" type="ORF">ACFSBI_14670</name>
</gene>
<name>A0ABW4LI81_9MICO</name>
<dbReference type="CDD" id="cd08545">
    <property type="entry name" value="YcnI_like"/>
    <property type="match status" value="1"/>
</dbReference>
<dbReference type="EMBL" id="JBHUEA010000028">
    <property type="protein sequence ID" value="MFD1722797.1"/>
    <property type="molecule type" value="Genomic_DNA"/>
</dbReference>
<evidence type="ECO:0000313" key="5">
    <source>
        <dbReference type="EMBL" id="MFD1722797.1"/>
    </source>
</evidence>
<keyword evidence="2" id="KW-0812">Transmembrane</keyword>
<evidence type="ECO:0000313" key="6">
    <source>
        <dbReference type="Proteomes" id="UP001597347"/>
    </source>
</evidence>
<dbReference type="RefSeq" id="WP_377936217.1">
    <property type="nucleotide sequence ID" value="NZ_JBHUEA010000028.1"/>
</dbReference>
<feature type="signal peptide" evidence="3">
    <location>
        <begin position="1"/>
        <end position="24"/>
    </location>
</feature>
<dbReference type="Pfam" id="PF07987">
    <property type="entry name" value="DUF1775"/>
    <property type="match status" value="1"/>
</dbReference>
<dbReference type="InterPro" id="IPR012533">
    <property type="entry name" value="YcnI-copper_dom"/>
</dbReference>
<feature type="region of interest" description="Disordered" evidence="1">
    <location>
        <begin position="131"/>
        <end position="180"/>
    </location>
</feature>
<feature type="domain" description="YncI copper-binding" evidence="4">
    <location>
        <begin position="25"/>
        <end position="154"/>
    </location>
</feature>
<organism evidence="5 6">
    <name type="scientific">Amnibacterium endophyticum</name>
    <dbReference type="NCBI Taxonomy" id="2109337"/>
    <lineage>
        <taxon>Bacteria</taxon>
        <taxon>Bacillati</taxon>
        <taxon>Actinomycetota</taxon>
        <taxon>Actinomycetes</taxon>
        <taxon>Micrococcales</taxon>
        <taxon>Microbacteriaceae</taxon>
        <taxon>Amnibacterium</taxon>
    </lineage>
</organism>
<evidence type="ECO:0000256" key="1">
    <source>
        <dbReference type="SAM" id="MobiDB-lite"/>
    </source>
</evidence>
<keyword evidence="6" id="KW-1185">Reference proteome</keyword>
<dbReference type="Proteomes" id="UP001597347">
    <property type="component" value="Unassembled WGS sequence"/>
</dbReference>
<evidence type="ECO:0000256" key="3">
    <source>
        <dbReference type="SAM" id="SignalP"/>
    </source>
</evidence>
<sequence length="216" mass="22081">MRRLLPAALLTGALVLAAPLAASAHVHVDPEQATAGEATDLAFSVPNEVDSARTTGVRITLPASLGDLEPQSIAGWTARTDGSGTTRAVEYRATGDGIGQGATQRFIVRVGDVPAVGSVLLPVEQTYSDGQVVRWDEPTPASGEEPEHPAPTLYVQDSPPAEHDDHGGGDGEDAAQAEAAPASADLALPTGLSVAALVVALGALVIGVLALLHRRR</sequence>
<dbReference type="Gene3D" id="2.60.40.2230">
    <property type="entry name" value="Uncharacterised protein YcnI-like PF07987, DUF1775"/>
    <property type="match status" value="1"/>
</dbReference>